<dbReference type="SUPFAM" id="SSF82607">
    <property type="entry name" value="YbaB-like"/>
    <property type="match status" value="1"/>
</dbReference>
<dbReference type="RefSeq" id="WP_168433853.1">
    <property type="nucleotide sequence ID" value="NZ_JAAXOT010000001.1"/>
</dbReference>
<feature type="compositionally biased region" description="Basic and acidic residues" evidence="1">
    <location>
        <begin position="136"/>
        <end position="146"/>
    </location>
</feature>
<dbReference type="Gene3D" id="3.30.1310.10">
    <property type="entry name" value="Nucleoid-associated protein YbaB-like domain"/>
    <property type="match status" value="1"/>
</dbReference>
<comment type="caution">
    <text evidence="2">The sequence shown here is derived from an EMBL/GenBank/DDBJ whole genome shotgun (WGS) entry which is preliminary data.</text>
</comment>
<accession>A0A846YB30</accession>
<proteinExistence type="predicted"/>
<dbReference type="AlphaFoldDB" id="A0A846YB30"/>
<evidence type="ECO:0000313" key="3">
    <source>
        <dbReference type="Proteomes" id="UP000570678"/>
    </source>
</evidence>
<keyword evidence="3" id="KW-1185">Reference proteome</keyword>
<organism evidence="2 3">
    <name type="scientific">Nocardia flavorosea</name>
    <dbReference type="NCBI Taxonomy" id="53429"/>
    <lineage>
        <taxon>Bacteria</taxon>
        <taxon>Bacillati</taxon>
        <taxon>Actinomycetota</taxon>
        <taxon>Actinomycetes</taxon>
        <taxon>Mycobacteriales</taxon>
        <taxon>Nocardiaceae</taxon>
        <taxon>Nocardia</taxon>
    </lineage>
</organism>
<evidence type="ECO:0000256" key="1">
    <source>
        <dbReference type="SAM" id="MobiDB-lite"/>
    </source>
</evidence>
<feature type="region of interest" description="Disordered" evidence="1">
    <location>
        <begin position="118"/>
        <end position="158"/>
    </location>
</feature>
<dbReference type="GO" id="GO:0003677">
    <property type="term" value="F:DNA binding"/>
    <property type="evidence" value="ECO:0007669"/>
    <property type="project" value="InterPro"/>
</dbReference>
<gene>
    <name evidence="2" type="ORF">HGA15_02125</name>
</gene>
<dbReference type="Proteomes" id="UP000570678">
    <property type="component" value="Unassembled WGS sequence"/>
</dbReference>
<name>A0A846YB30_9NOCA</name>
<protein>
    <submittedName>
        <fullName evidence="2">YbaB/EbfC family nucleoid-associated protein</fullName>
    </submittedName>
</protein>
<dbReference type="EMBL" id="JAAXOT010000001">
    <property type="protein sequence ID" value="NKY54974.1"/>
    <property type="molecule type" value="Genomic_DNA"/>
</dbReference>
<evidence type="ECO:0000313" key="2">
    <source>
        <dbReference type="EMBL" id="NKY54974.1"/>
    </source>
</evidence>
<dbReference type="InterPro" id="IPR036894">
    <property type="entry name" value="YbaB-like_sf"/>
</dbReference>
<dbReference type="Pfam" id="PF02575">
    <property type="entry name" value="YbaB_DNA_bd"/>
    <property type="match status" value="1"/>
</dbReference>
<sequence>MDAIVDGLQEQIRRIGELERERRELRVSAAAEGDRVTVTVDAQGRLVDLELSPQAHELSHAELVEAILAASGEAAAEAERRGGELFDPLHEQRGRMPKLSELVEGFPGMEAVVGVLDGPERPETAKPVGVPEDEVAPEKSVGDEKASPVAVHPDEDSLTMEFDETVDLGQVSGEAKGSAVLDRDWV</sequence>
<reference evidence="2 3" key="1">
    <citation type="submission" date="2020-04" db="EMBL/GenBank/DDBJ databases">
        <title>MicrobeNet Type strains.</title>
        <authorList>
            <person name="Nicholson A.C."/>
        </authorList>
    </citation>
    <scope>NUCLEOTIDE SEQUENCE [LARGE SCALE GENOMIC DNA]</scope>
    <source>
        <strain evidence="2 3">JCM 3332</strain>
    </source>
</reference>
<dbReference type="InterPro" id="IPR004401">
    <property type="entry name" value="YbaB/EbfC"/>
</dbReference>